<evidence type="ECO:0000313" key="3">
    <source>
        <dbReference type="Proteomes" id="UP000658202"/>
    </source>
</evidence>
<accession>A0ABQ1WZ35</accession>
<organism evidence="2 3">
    <name type="scientific">Epilithonimonas arachidiradicis</name>
    <dbReference type="NCBI Taxonomy" id="1617282"/>
    <lineage>
        <taxon>Bacteria</taxon>
        <taxon>Pseudomonadati</taxon>
        <taxon>Bacteroidota</taxon>
        <taxon>Flavobacteriia</taxon>
        <taxon>Flavobacteriales</taxon>
        <taxon>Weeksellaceae</taxon>
        <taxon>Chryseobacterium group</taxon>
        <taxon>Epilithonimonas</taxon>
    </lineage>
</organism>
<name>A0ABQ1WZ35_9FLAO</name>
<feature type="transmembrane region" description="Helical" evidence="1">
    <location>
        <begin position="91"/>
        <end position="109"/>
    </location>
</feature>
<evidence type="ECO:0000256" key="1">
    <source>
        <dbReference type="SAM" id="Phobius"/>
    </source>
</evidence>
<reference evidence="3" key="1">
    <citation type="journal article" date="2019" name="Int. J. Syst. Evol. Microbiol.">
        <title>The Global Catalogue of Microorganisms (GCM) 10K type strain sequencing project: providing services to taxonomists for standard genome sequencing and annotation.</title>
        <authorList>
            <consortium name="The Broad Institute Genomics Platform"/>
            <consortium name="The Broad Institute Genome Sequencing Center for Infectious Disease"/>
            <person name="Wu L."/>
            <person name="Ma J."/>
        </authorList>
    </citation>
    <scope>NUCLEOTIDE SEQUENCE [LARGE SCALE GENOMIC DNA]</scope>
    <source>
        <strain evidence="3">CCM 8490</strain>
    </source>
</reference>
<gene>
    <name evidence="2" type="ORF">GCM10007332_04980</name>
</gene>
<feature type="transmembrane region" description="Helical" evidence="1">
    <location>
        <begin position="61"/>
        <end position="79"/>
    </location>
</feature>
<sequence>MIHFWWWEYRLRAITSWTFTQYIFIIGYIILFFVLCTLLYPADLKDHNNDYKTYFFSRRKWLFGFLAVMFCLDLVDTLYKGKDYLESLMPLYGIRVLTHIPLSLALVFINSKKNSYYAGVLIFFILFEVFFIYKRYYLYA</sequence>
<dbReference type="Proteomes" id="UP000658202">
    <property type="component" value="Unassembled WGS sequence"/>
</dbReference>
<proteinExistence type="predicted"/>
<feature type="transmembrane region" description="Helical" evidence="1">
    <location>
        <begin position="20"/>
        <end position="40"/>
    </location>
</feature>
<feature type="transmembrane region" description="Helical" evidence="1">
    <location>
        <begin position="116"/>
        <end position="133"/>
    </location>
</feature>
<evidence type="ECO:0000313" key="2">
    <source>
        <dbReference type="EMBL" id="GGG46464.1"/>
    </source>
</evidence>
<keyword evidence="1" id="KW-1133">Transmembrane helix</keyword>
<protein>
    <submittedName>
        <fullName evidence="2">Uncharacterized protein</fullName>
    </submittedName>
</protein>
<dbReference type="EMBL" id="BMCW01000001">
    <property type="protein sequence ID" value="GGG46464.1"/>
    <property type="molecule type" value="Genomic_DNA"/>
</dbReference>
<keyword evidence="3" id="KW-1185">Reference proteome</keyword>
<keyword evidence="1" id="KW-0812">Transmembrane</keyword>
<comment type="caution">
    <text evidence="2">The sequence shown here is derived from an EMBL/GenBank/DDBJ whole genome shotgun (WGS) entry which is preliminary data.</text>
</comment>
<keyword evidence="1" id="KW-0472">Membrane</keyword>